<dbReference type="CDD" id="cd07341">
    <property type="entry name" value="M56_BlaR1_MecR1_like"/>
    <property type="match status" value="1"/>
</dbReference>
<evidence type="ECO:0000259" key="3">
    <source>
        <dbReference type="Pfam" id="PF05569"/>
    </source>
</evidence>
<keyword evidence="2" id="KW-1133">Transmembrane helix</keyword>
<feature type="transmembrane region" description="Helical" evidence="2">
    <location>
        <begin position="46"/>
        <end position="64"/>
    </location>
</feature>
<dbReference type="OrthoDB" id="15218at2"/>
<proteinExistence type="predicted"/>
<feature type="region of interest" description="Disordered" evidence="1">
    <location>
        <begin position="442"/>
        <end position="467"/>
    </location>
</feature>
<keyword evidence="2" id="KW-0472">Membrane</keyword>
<name>A0A1G8WF08_9FLAO</name>
<evidence type="ECO:0000313" key="4">
    <source>
        <dbReference type="EMBL" id="SDJ76821.1"/>
    </source>
</evidence>
<dbReference type="Gene3D" id="3.30.2010.10">
    <property type="entry name" value="Metalloproteases ('zincins'), catalytic domain"/>
    <property type="match status" value="1"/>
</dbReference>
<protein>
    <submittedName>
        <fullName evidence="4">BlaR1 peptidase M56</fullName>
    </submittedName>
</protein>
<feature type="compositionally biased region" description="Basic and acidic residues" evidence="1">
    <location>
        <begin position="442"/>
        <end position="453"/>
    </location>
</feature>
<dbReference type="PANTHER" id="PTHR34978">
    <property type="entry name" value="POSSIBLE SENSOR-TRANSDUCER PROTEIN BLAR"/>
    <property type="match status" value="1"/>
</dbReference>
<organism evidence="4 5">
    <name type="scientific">Flavobacterium noncentrifugens</name>
    <dbReference type="NCBI Taxonomy" id="1128970"/>
    <lineage>
        <taxon>Bacteria</taxon>
        <taxon>Pseudomonadati</taxon>
        <taxon>Bacteroidota</taxon>
        <taxon>Flavobacteriia</taxon>
        <taxon>Flavobacteriales</taxon>
        <taxon>Flavobacteriaceae</taxon>
        <taxon>Flavobacterium</taxon>
    </lineage>
</organism>
<dbReference type="PANTHER" id="PTHR34978:SF3">
    <property type="entry name" value="SLR0241 PROTEIN"/>
    <property type="match status" value="1"/>
</dbReference>
<reference evidence="4 5" key="1">
    <citation type="submission" date="2016-10" db="EMBL/GenBank/DDBJ databases">
        <authorList>
            <person name="de Groot N.N."/>
        </authorList>
    </citation>
    <scope>NUCLEOTIDE SEQUENCE [LARGE SCALE GENOMIC DNA]</scope>
    <source>
        <strain evidence="4 5">CGMCC 1.10076</strain>
    </source>
</reference>
<dbReference type="EMBL" id="FNEZ01000002">
    <property type="protein sequence ID" value="SDJ76821.1"/>
    <property type="molecule type" value="Genomic_DNA"/>
</dbReference>
<dbReference type="Proteomes" id="UP000199580">
    <property type="component" value="Unassembled WGS sequence"/>
</dbReference>
<keyword evidence="2" id="KW-0812">Transmembrane</keyword>
<evidence type="ECO:0000313" key="5">
    <source>
        <dbReference type="Proteomes" id="UP000199580"/>
    </source>
</evidence>
<feature type="compositionally biased region" description="Low complexity" evidence="1">
    <location>
        <begin position="454"/>
        <end position="463"/>
    </location>
</feature>
<dbReference type="RefSeq" id="WP_091394000.1">
    <property type="nucleotide sequence ID" value="NZ_BKAI01000004.1"/>
</dbReference>
<dbReference type="STRING" id="1128970.SAMN04487935_1789"/>
<keyword evidence="5" id="KW-1185">Reference proteome</keyword>
<evidence type="ECO:0000256" key="2">
    <source>
        <dbReference type="SAM" id="Phobius"/>
    </source>
</evidence>
<feature type="transmembrane region" description="Helical" evidence="2">
    <location>
        <begin position="12"/>
        <end position="34"/>
    </location>
</feature>
<dbReference type="InterPro" id="IPR008756">
    <property type="entry name" value="Peptidase_M56"/>
</dbReference>
<evidence type="ECO:0000256" key="1">
    <source>
        <dbReference type="SAM" id="MobiDB-lite"/>
    </source>
</evidence>
<feature type="transmembrane region" description="Helical" evidence="2">
    <location>
        <begin position="318"/>
        <end position="334"/>
    </location>
</feature>
<dbReference type="Pfam" id="PF05569">
    <property type="entry name" value="Peptidase_M56"/>
    <property type="match status" value="1"/>
</dbReference>
<dbReference type="AlphaFoldDB" id="A0A1G8WF08"/>
<feature type="domain" description="Peptidase M56" evidence="3">
    <location>
        <begin position="52"/>
        <end position="277"/>
    </location>
</feature>
<sequence>MVNDMLLKAISWTLVHSVWQGFLLAFFAGLVILLTKKSTSALRYNILAGLFVGFLVVSGLTFNYEFQNQNAETITRLNLPVQDLQLQFGQTGATIIYSDYSQIIIDFLNHNANFIVLIWFLIFSIRCFGIFGNLSYIYRIRNYKTQAPSQFWQDKIAELATRIKLHKTIVLLESRLVKVPSVTGFMKPMILIPAGLLANLPQDQIEAILLHELAHIRRKDYAINILQSFAEILFFFNPGLLWVSSILRDERENCCDDIAISATENKSGFVHALVSFEEYNLKNNSLAMGFGKSKNHLLNRAKRIIYDNNKTLNSIEKTLLSVSLVAIAVILVACSNRKMMEIPFESPISSRTNVAYEKQIFEADQAAAKADLFAQQADIQAAAAVCKPEEADAVAAQADAEVAQADFETAKADAIAAQADFIAKQTDVQAKQANAQLKRVEAAAKPQKAEKIRTTTSTTTTVTGDQPEKVQRSVVHVITGITGNDLPSNIDVDQLTNNIISDLISEKIINTNNNLSYLLSHDALIVNGVKQPQNLQSKLSTKYVKSKDISIAYNYEYNTKTSAK</sequence>
<accession>A0A1G8WF08</accession>
<dbReference type="InterPro" id="IPR052173">
    <property type="entry name" value="Beta-lactam_resp_regulator"/>
</dbReference>
<gene>
    <name evidence="4" type="ORF">SAMN04487935_1789</name>
</gene>
<feature type="transmembrane region" description="Helical" evidence="2">
    <location>
        <begin position="114"/>
        <end position="138"/>
    </location>
</feature>